<proteinExistence type="predicted"/>
<name>X0VXQ4_9ZZZZ</name>
<comment type="caution">
    <text evidence="2">The sequence shown here is derived from an EMBL/GenBank/DDBJ whole genome shotgun (WGS) entry which is preliminary data.</text>
</comment>
<dbReference type="InterPro" id="IPR013976">
    <property type="entry name" value="HDOD"/>
</dbReference>
<feature type="domain" description="HDOD" evidence="1">
    <location>
        <begin position="20"/>
        <end position="162"/>
    </location>
</feature>
<gene>
    <name evidence="2" type="ORF">S01H1_56099</name>
</gene>
<dbReference type="Gene3D" id="1.10.3210.10">
    <property type="entry name" value="Hypothetical protein af1432"/>
    <property type="match status" value="1"/>
</dbReference>
<reference evidence="2" key="1">
    <citation type="journal article" date="2014" name="Front. Microbiol.">
        <title>High frequency of phylogenetically diverse reductive dehalogenase-homologous genes in deep subseafloor sedimentary metagenomes.</title>
        <authorList>
            <person name="Kawai M."/>
            <person name="Futagami T."/>
            <person name="Toyoda A."/>
            <person name="Takaki Y."/>
            <person name="Nishi S."/>
            <person name="Hori S."/>
            <person name="Arai W."/>
            <person name="Tsubouchi T."/>
            <person name="Morono Y."/>
            <person name="Uchiyama I."/>
            <person name="Ito T."/>
            <person name="Fujiyama A."/>
            <person name="Inagaki F."/>
            <person name="Takami H."/>
        </authorList>
    </citation>
    <scope>NUCLEOTIDE SEQUENCE</scope>
    <source>
        <strain evidence="2">Expedition CK06-06</strain>
    </source>
</reference>
<accession>X0VXQ4</accession>
<dbReference type="PANTHER" id="PTHR33525:SF3">
    <property type="entry name" value="RIBONUCLEASE Y"/>
    <property type="match status" value="1"/>
</dbReference>
<feature type="non-terminal residue" evidence="2">
    <location>
        <position position="162"/>
    </location>
</feature>
<dbReference type="InterPro" id="IPR052340">
    <property type="entry name" value="RNase_Y/CdgJ"/>
</dbReference>
<dbReference type="SUPFAM" id="SSF109604">
    <property type="entry name" value="HD-domain/PDEase-like"/>
    <property type="match status" value="1"/>
</dbReference>
<dbReference type="CDD" id="cd00077">
    <property type="entry name" value="HDc"/>
    <property type="match status" value="1"/>
</dbReference>
<evidence type="ECO:0000313" key="2">
    <source>
        <dbReference type="EMBL" id="GAG15882.1"/>
    </source>
</evidence>
<protein>
    <recommendedName>
        <fullName evidence="1">HDOD domain-containing protein</fullName>
    </recommendedName>
</protein>
<sequence length="162" mass="17477">MQNDIPSDSSNLAIEKINTLPSLSPVVQKISAVIADPDVSANDVVDVLKLDPAIASKVLRLANSAYIGMPRTVSSLQNAVVILGQRRIHSLVLAASTLSALKPDNSLPFSYMRFWKHSVTVAIICESIARHLKRYDPIEAGEVFCGGILHDIGKLVLGVYDS</sequence>
<dbReference type="Pfam" id="PF08668">
    <property type="entry name" value="HDOD"/>
    <property type="match status" value="1"/>
</dbReference>
<dbReference type="EMBL" id="BARS01036502">
    <property type="protein sequence ID" value="GAG15882.1"/>
    <property type="molecule type" value="Genomic_DNA"/>
</dbReference>
<evidence type="ECO:0000259" key="1">
    <source>
        <dbReference type="PROSITE" id="PS51833"/>
    </source>
</evidence>
<organism evidence="2">
    <name type="scientific">marine sediment metagenome</name>
    <dbReference type="NCBI Taxonomy" id="412755"/>
    <lineage>
        <taxon>unclassified sequences</taxon>
        <taxon>metagenomes</taxon>
        <taxon>ecological metagenomes</taxon>
    </lineage>
</organism>
<dbReference type="AlphaFoldDB" id="X0VXQ4"/>
<dbReference type="PROSITE" id="PS51833">
    <property type="entry name" value="HDOD"/>
    <property type="match status" value="1"/>
</dbReference>
<dbReference type="InterPro" id="IPR003607">
    <property type="entry name" value="HD/PDEase_dom"/>
</dbReference>
<dbReference type="PANTHER" id="PTHR33525">
    <property type="match status" value="1"/>
</dbReference>